<dbReference type="Proteomes" id="UP000006738">
    <property type="component" value="Chromosome II"/>
</dbReference>
<dbReference type="HOGENOM" id="CLU_3286292_0_0_4"/>
<organism evidence="1 2">
    <name type="scientific">Burkholderia pseudomallei (strain 1106a)</name>
    <dbReference type="NCBI Taxonomy" id="357348"/>
    <lineage>
        <taxon>Bacteria</taxon>
        <taxon>Pseudomonadati</taxon>
        <taxon>Pseudomonadota</taxon>
        <taxon>Betaproteobacteria</taxon>
        <taxon>Burkholderiales</taxon>
        <taxon>Burkholderiaceae</taxon>
        <taxon>Burkholderia</taxon>
        <taxon>pseudomallei group</taxon>
    </lineage>
</organism>
<dbReference type="KEGG" id="bpl:BURPS1106A_A2239"/>
<dbReference type="AlphaFoldDB" id="A3P7G2"/>
<proteinExistence type="predicted"/>
<sequence length="40" mass="4223">MARPRRANDVGAAMTQGRAARAAQAAPGRGRLRLRCAFAV</sequence>
<name>A3P7G2_BURP0</name>
<gene>
    <name evidence="1" type="ordered locus">BURPS1106A_A2239</name>
</gene>
<protein>
    <submittedName>
        <fullName evidence="1">Uncharacterized protein</fullName>
    </submittedName>
</protein>
<reference evidence="2" key="1">
    <citation type="submission" date="2007-02" db="EMBL/GenBank/DDBJ databases">
        <authorList>
            <person name="DeShazer D."/>
            <person name="Woods D.E."/>
            <person name="Nierman W.C."/>
        </authorList>
    </citation>
    <scope>NUCLEOTIDE SEQUENCE [LARGE SCALE GENOMIC DNA]</scope>
    <source>
        <strain evidence="2">1106a</strain>
    </source>
</reference>
<dbReference type="EMBL" id="CP000573">
    <property type="protein sequence ID" value="ABN93717.1"/>
    <property type="molecule type" value="Genomic_DNA"/>
</dbReference>
<accession>A3P7G2</accession>
<evidence type="ECO:0000313" key="1">
    <source>
        <dbReference type="EMBL" id="ABN93717.1"/>
    </source>
</evidence>
<evidence type="ECO:0000313" key="2">
    <source>
        <dbReference type="Proteomes" id="UP000006738"/>
    </source>
</evidence>